<dbReference type="Proteomes" id="UP001139263">
    <property type="component" value="Unassembled WGS sequence"/>
</dbReference>
<evidence type="ECO:0000259" key="1">
    <source>
        <dbReference type="Pfam" id="PF00929"/>
    </source>
</evidence>
<dbReference type="InterPro" id="IPR012337">
    <property type="entry name" value="RNaseH-like_sf"/>
</dbReference>
<dbReference type="AlphaFoldDB" id="A0A9X1VBB2"/>
<sequence>MSQARFLVIDTETTGTNPLEDTIVEVSAMWVVGHEITPAFSSLVNPQCPIPPQSSGVRRII</sequence>
<protein>
    <recommendedName>
        <fullName evidence="1">Exonuclease domain-containing protein</fullName>
    </recommendedName>
</protein>
<dbReference type="GO" id="GO:0003676">
    <property type="term" value="F:nucleic acid binding"/>
    <property type="evidence" value="ECO:0007669"/>
    <property type="project" value="InterPro"/>
</dbReference>
<dbReference type="InterPro" id="IPR036397">
    <property type="entry name" value="RNaseH_sf"/>
</dbReference>
<feature type="domain" description="Exonuclease" evidence="1">
    <location>
        <begin position="7"/>
        <end position="60"/>
    </location>
</feature>
<dbReference type="CDD" id="cd06127">
    <property type="entry name" value="DEDDh"/>
    <property type="match status" value="1"/>
</dbReference>
<dbReference type="Pfam" id="PF00929">
    <property type="entry name" value="RNase_T"/>
    <property type="match status" value="1"/>
</dbReference>
<dbReference type="EMBL" id="JALBUF010000016">
    <property type="protein sequence ID" value="MCI0184547.1"/>
    <property type="molecule type" value="Genomic_DNA"/>
</dbReference>
<dbReference type="RefSeq" id="WP_241716314.1">
    <property type="nucleotide sequence ID" value="NZ_JALBUF010000016.1"/>
</dbReference>
<dbReference type="GO" id="GO:0004527">
    <property type="term" value="F:exonuclease activity"/>
    <property type="evidence" value="ECO:0007669"/>
    <property type="project" value="UniProtKB-ARBA"/>
</dbReference>
<evidence type="ECO:0000313" key="3">
    <source>
        <dbReference type="Proteomes" id="UP001139263"/>
    </source>
</evidence>
<dbReference type="InterPro" id="IPR013520">
    <property type="entry name" value="Ribonucl_H"/>
</dbReference>
<dbReference type="Gene3D" id="3.30.420.10">
    <property type="entry name" value="Ribonuclease H-like superfamily/Ribonuclease H"/>
    <property type="match status" value="1"/>
</dbReference>
<reference evidence="2" key="1">
    <citation type="submission" date="2022-03" db="EMBL/GenBank/DDBJ databases">
        <title>Draft Genome Sequence of Firmicute Strain S0AB, a Heterotrophic Iron/Sulfur-Oxidizing Extreme Acidophile.</title>
        <authorList>
            <person name="Vergara E."/>
            <person name="Pakostova E."/>
            <person name="Johnson D.B."/>
            <person name="Holmes D.S."/>
        </authorList>
    </citation>
    <scope>NUCLEOTIDE SEQUENCE</scope>
    <source>
        <strain evidence="2">S0AB</strain>
    </source>
</reference>
<keyword evidence="3" id="KW-1185">Reference proteome</keyword>
<accession>A0A9X1VBB2</accession>
<comment type="caution">
    <text evidence="2">The sequence shown here is derived from an EMBL/GenBank/DDBJ whole genome shotgun (WGS) entry which is preliminary data.</text>
</comment>
<gene>
    <name evidence="2" type="ORF">MM817_02844</name>
</gene>
<evidence type="ECO:0000313" key="2">
    <source>
        <dbReference type="EMBL" id="MCI0184547.1"/>
    </source>
</evidence>
<name>A0A9X1VBB2_9BACL</name>
<organism evidence="2 3">
    <name type="scientific">Sulfoacidibacillus ferrooxidans</name>
    <dbReference type="NCBI Taxonomy" id="2005001"/>
    <lineage>
        <taxon>Bacteria</taxon>
        <taxon>Bacillati</taxon>
        <taxon>Bacillota</taxon>
        <taxon>Bacilli</taxon>
        <taxon>Bacillales</taxon>
        <taxon>Alicyclobacillaceae</taxon>
        <taxon>Sulfoacidibacillus</taxon>
    </lineage>
</organism>
<proteinExistence type="predicted"/>
<dbReference type="SUPFAM" id="SSF53098">
    <property type="entry name" value="Ribonuclease H-like"/>
    <property type="match status" value="1"/>
</dbReference>